<comment type="subcellular location">
    <subcellularLocation>
        <location evidence="1 9">Cytoplasm</location>
    </subcellularLocation>
</comment>
<dbReference type="SUPFAM" id="SSF47823">
    <property type="entry name" value="lambda integrase-like, N-terminal domain"/>
    <property type="match status" value="1"/>
</dbReference>
<dbReference type="InterPro" id="IPR023009">
    <property type="entry name" value="Tyrosine_recombinase_XerC/XerD"/>
</dbReference>
<dbReference type="InterPro" id="IPR050090">
    <property type="entry name" value="Tyrosine_recombinase_XerCD"/>
</dbReference>
<dbReference type="SUPFAM" id="SSF56349">
    <property type="entry name" value="DNA breaking-rejoining enzymes"/>
    <property type="match status" value="1"/>
</dbReference>
<evidence type="ECO:0000256" key="5">
    <source>
        <dbReference type="ARBA" id="ARBA00022908"/>
    </source>
</evidence>
<dbReference type="Gene3D" id="1.10.150.130">
    <property type="match status" value="1"/>
</dbReference>
<feature type="domain" description="Core-binding (CB)" evidence="12">
    <location>
        <begin position="69"/>
        <end position="155"/>
    </location>
</feature>
<keyword evidence="7 9" id="KW-0233">DNA recombination</keyword>
<feature type="region of interest" description="Disordered" evidence="10">
    <location>
        <begin position="1"/>
        <end position="53"/>
    </location>
</feature>
<dbReference type="PANTHER" id="PTHR30349">
    <property type="entry name" value="PHAGE INTEGRASE-RELATED"/>
    <property type="match status" value="1"/>
</dbReference>
<name>A0ABU2J6S9_9ACTN</name>
<keyword evidence="5 9" id="KW-0229">DNA integration</keyword>
<evidence type="ECO:0000256" key="8">
    <source>
        <dbReference type="ARBA" id="ARBA00023306"/>
    </source>
</evidence>
<evidence type="ECO:0000313" key="14">
    <source>
        <dbReference type="Proteomes" id="UP001183176"/>
    </source>
</evidence>
<feature type="active site" description="O-(3'-phospho-DNA)-tyrosine intermediate" evidence="9">
    <location>
        <position position="345"/>
    </location>
</feature>
<accession>A0ABU2J6S9</accession>
<dbReference type="InterPro" id="IPR013762">
    <property type="entry name" value="Integrase-like_cat_sf"/>
</dbReference>
<evidence type="ECO:0000259" key="12">
    <source>
        <dbReference type="PROSITE" id="PS51900"/>
    </source>
</evidence>
<dbReference type="Proteomes" id="UP001183176">
    <property type="component" value="Unassembled WGS sequence"/>
</dbReference>
<keyword evidence="14" id="KW-1185">Reference proteome</keyword>
<dbReference type="PROSITE" id="PS51898">
    <property type="entry name" value="TYR_RECOMBINASE"/>
    <property type="match status" value="1"/>
</dbReference>
<keyword evidence="4 9" id="KW-0159">Chromosome partition</keyword>
<feature type="active site" evidence="9">
    <location>
        <position position="313"/>
    </location>
</feature>
<evidence type="ECO:0000256" key="3">
    <source>
        <dbReference type="ARBA" id="ARBA00022618"/>
    </source>
</evidence>
<dbReference type="PANTHER" id="PTHR30349:SF77">
    <property type="entry name" value="TYROSINE RECOMBINASE XERC"/>
    <property type="match status" value="1"/>
</dbReference>
<dbReference type="InterPro" id="IPR044068">
    <property type="entry name" value="CB"/>
</dbReference>
<dbReference type="InterPro" id="IPR011010">
    <property type="entry name" value="DNA_brk_join_enz"/>
</dbReference>
<dbReference type="InterPro" id="IPR010998">
    <property type="entry name" value="Integrase_recombinase_N"/>
</dbReference>
<feature type="active site" evidence="9">
    <location>
        <position position="240"/>
    </location>
</feature>
<feature type="active site" evidence="9">
    <location>
        <position position="216"/>
    </location>
</feature>
<dbReference type="InterPro" id="IPR004107">
    <property type="entry name" value="Integrase_SAM-like_N"/>
</dbReference>
<evidence type="ECO:0000256" key="7">
    <source>
        <dbReference type="ARBA" id="ARBA00023172"/>
    </source>
</evidence>
<dbReference type="Pfam" id="PF02899">
    <property type="entry name" value="Phage_int_SAM_1"/>
    <property type="match status" value="1"/>
</dbReference>
<comment type="caution">
    <text evidence="13">The sequence shown here is derived from an EMBL/GenBank/DDBJ whole genome shotgun (WGS) entry which is preliminary data.</text>
</comment>
<dbReference type="InterPro" id="IPR002104">
    <property type="entry name" value="Integrase_catalytic"/>
</dbReference>
<keyword evidence="8 9" id="KW-0131">Cell cycle</keyword>
<dbReference type="RefSeq" id="WP_311421116.1">
    <property type="nucleotide sequence ID" value="NZ_JAVREH010000001.1"/>
</dbReference>
<comment type="subunit">
    <text evidence="9">Forms a cyclic heterotetrameric complex composed of two molecules of XerC and two molecules of XerD.</text>
</comment>
<proteinExistence type="inferred from homology"/>
<evidence type="ECO:0000256" key="1">
    <source>
        <dbReference type="ARBA" id="ARBA00004496"/>
    </source>
</evidence>
<feature type="active site" evidence="9">
    <location>
        <position position="310"/>
    </location>
</feature>
<keyword evidence="6 9" id="KW-0238">DNA-binding</keyword>
<evidence type="ECO:0000256" key="6">
    <source>
        <dbReference type="ARBA" id="ARBA00023125"/>
    </source>
</evidence>
<evidence type="ECO:0000256" key="10">
    <source>
        <dbReference type="SAM" id="MobiDB-lite"/>
    </source>
</evidence>
<evidence type="ECO:0000256" key="4">
    <source>
        <dbReference type="ARBA" id="ARBA00022829"/>
    </source>
</evidence>
<protein>
    <recommendedName>
        <fullName evidence="9">Tyrosine recombinase XerC</fullName>
    </recommendedName>
</protein>
<keyword evidence="2 9" id="KW-0963">Cytoplasm</keyword>
<comment type="function">
    <text evidence="9">Site-specific tyrosine recombinase, which acts by catalyzing the cutting and rejoining of the recombining DNA molecules. The XerC-XerD complex is essential to convert dimers of the bacterial chromosome into monomers to permit their segregation at cell division. It also contributes to the segregational stability of plasmids.</text>
</comment>
<evidence type="ECO:0000259" key="11">
    <source>
        <dbReference type="PROSITE" id="PS51898"/>
    </source>
</evidence>
<dbReference type="Gene3D" id="1.10.443.10">
    <property type="entry name" value="Intergrase catalytic core"/>
    <property type="match status" value="1"/>
</dbReference>
<dbReference type="HAMAP" id="MF_01808">
    <property type="entry name" value="Recomb_XerC_XerD"/>
    <property type="match status" value="1"/>
</dbReference>
<evidence type="ECO:0000256" key="9">
    <source>
        <dbReference type="HAMAP-Rule" id="MF_01808"/>
    </source>
</evidence>
<evidence type="ECO:0000313" key="13">
    <source>
        <dbReference type="EMBL" id="MDT0259958.1"/>
    </source>
</evidence>
<dbReference type="PROSITE" id="PS51900">
    <property type="entry name" value="CB"/>
    <property type="match status" value="1"/>
</dbReference>
<keyword evidence="3 9" id="KW-0132">Cell division</keyword>
<reference evidence="14" key="1">
    <citation type="submission" date="2023-07" db="EMBL/GenBank/DDBJ databases">
        <title>30 novel species of actinomycetes from the DSMZ collection.</title>
        <authorList>
            <person name="Nouioui I."/>
        </authorList>
    </citation>
    <scope>NUCLEOTIDE SEQUENCE [LARGE SCALE GENOMIC DNA]</scope>
    <source>
        <strain evidence="14">DSM 44399</strain>
    </source>
</reference>
<feature type="compositionally biased region" description="Basic and acidic residues" evidence="10">
    <location>
        <begin position="1"/>
        <end position="12"/>
    </location>
</feature>
<feature type="active site" evidence="9">
    <location>
        <position position="336"/>
    </location>
</feature>
<gene>
    <name evidence="9" type="primary">xerC</name>
    <name evidence="13" type="ORF">RM423_00965</name>
</gene>
<organism evidence="13 14">
    <name type="scientific">Jatrophihabitans lederbergiae</name>
    <dbReference type="NCBI Taxonomy" id="3075547"/>
    <lineage>
        <taxon>Bacteria</taxon>
        <taxon>Bacillati</taxon>
        <taxon>Actinomycetota</taxon>
        <taxon>Actinomycetes</taxon>
        <taxon>Jatrophihabitantales</taxon>
        <taxon>Jatrophihabitantaceae</taxon>
        <taxon>Jatrophihabitans</taxon>
    </lineage>
</organism>
<dbReference type="EMBL" id="JAVREH010000001">
    <property type="protein sequence ID" value="MDT0259958.1"/>
    <property type="molecule type" value="Genomic_DNA"/>
</dbReference>
<dbReference type="CDD" id="cd00798">
    <property type="entry name" value="INT_XerDC_C"/>
    <property type="match status" value="1"/>
</dbReference>
<evidence type="ECO:0000256" key="2">
    <source>
        <dbReference type="ARBA" id="ARBA00022490"/>
    </source>
</evidence>
<feature type="domain" description="Tyr recombinase" evidence="11">
    <location>
        <begin position="176"/>
        <end position="358"/>
    </location>
</feature>
<sequence>MTGGSRDSDSGRKTASRATPASREPSGGGGIRSHSAPEAAADAVPLPPHARRSKPARLDLAALRRDLPPEFATALTDFERFLRLERNRSEHTVHAYVGDLTLLLRYLQSQGETQLRASTLRSLRGWLAQLHTGGASRTTLARRAAAARTFTTWAFKHGLLAADVGELLVSPRPHRSIPTVLSADEAGVVLEALTGDEPEQLRDRLILELLYASGIRVAELVGLDIDDVDRGRRVLRVIGKGDKERAVPYGIPAEQALQRWLDTGRPAWSIPASGGALLLGRRGGRLDQRAARAVVNRATERVAGGGISPHGLRHTAATHLLEGGADLRAVQELLGHASLATTQLYTHVSVERLRTSFDQAHPRA</sequence>
<dbReference type="Pfam" id="PF00589">
    <property type="entry name" value="Phage_integrase"/>
    <property type="match status" value="1"/>
</dbReference>
<comment type="similarity">
    <text evidence="9">Belongs to the 'phage' integrase family. XerC subfamily.</text>
</comment>